<name>R7QIX4_CHOCR</name>
<evidence type="ECO:0000313" key="3">
    <source>
        <dbReference type="Proteomes" id="UP000012073"/>
    </source>
</evidence>
<evidence type="ECO:0000259" key="1">
    <source>
        <dbReference type="Pfam" id="PF16861"/>
    </source>
</evidence>
<keyword evidence="3" id="KW-1185">Reference proteome</keyword>
<dbReference type="Gene3D" id="3.30.420.40">
    <property type="match status" value="1"/>
</dbReference>
<dbReference type="OrthoDB" id="414294at2759"/>
<organism evidence="2 3">
    <name type="scientific">Chondrus crispus</name>
    <name type="common">Carrageen Irish moss</name>
    <name type="synonym">Polymorpha crispa</name>
    <dbReference type="NCBI Taxonomy" id="2769"/>
    <lineage>
        <taxon>Eukaryota</taxon>
        <taxon>Rhodophyta</taxon>
        <taxon>Florideophyceae</taxon>
        <taxon>Rhodymeniophycidae</taxon>
        <taxon>Gigartinales</taxon>
        <taxon>Gigartinaceae</taxon>
        <taxon>Chondrus</taxon>
    </lineage>
</organism>
<dbReference type="InterPro" id="IPR031730">
    <property type="entry name" value="Carbam_trans_C"/>
</dbReference>
<dbReference type="AlphaFoldDB" id="R7QIX4"/>
<dbReference type="GeneID" id="17324909"/>
<dbReference type="InterPro" id="IPR038152">
    <property type="entry name" value="Carbam_trans_C_sf"/>
</dbReference>
<gene>
    <name evidence="2" type="ORF">CHC_T00005611001</name>
</gene>
<feature type="domain" description="Carbamoyltransferase C-terminal" evidence="1">
    <location>
        <begin position="109"/>
        <end position="279"/>
    </location>
</feature>
<reference evidence="3" key="1">
    <citation type="journal article" date="2013" name="Proc. Natl. Acad. Sci. U.S.A.">
        <title>Genome structure and metabolic features in the red seaweed Chondrus crispus shed light on evolution of the Archaeplastida.</title>
        <authorList>
            <person name="Collen J."/>
            <person name="Porcel B."/>
            <person name="Carre W."/>
            <person name="Ball S.G."/>
            <person name="Chaparro C."/>
            <person name="Tonon T."/>
            <person name="Barbeyron T."/>
            <person name="Michel G."/>
            <person name="Noel B."/>
            <person name="Valentin K."/>
            <person name="Elias M."/>
            <person name="Artiguenave F."/>
            <person name="Arun A."/>
            <person name="Aury J.M."/>
            <person name="Barbosa-Neto J.F."/>
            <person name="Bothwell J.H."/>
            <person name="Bouget F.Y."/>
            <person name="Brillet L."/>
            <person name="Cabello-Hurtado F."/>
            <person name="Capella-Gutierrez S."/>
            <person name="Charrier B."/>
            <person name="Cladiere L."/>
            <person name="Cock J.M."/>
            <person name="Coelho S.M."/>
            <person name="Colleoni C."/>
            <person name="Czjzek M."/>
            <person name="Da Silva C."/>
            <person name="Delage L."/>
            <person name="Denoeud F."/>
            <person name="Deschamps P."/>
            <person name="Dittami S.M."/>
            <person name="Gabaldon T."/>
            <person name="Gachon C.M."/>
            <person name="Groisillier A."/>
            <person name="Herve C."/>
            <person name="Jabbari K."/>
            <person name="Katinka M."/>
            <person name="Kloareg B."/>
            <person name="Kowalczyk N."/>
            <person name="Labadie K."/>
            <person name="Leblanc C."/>
            <person name="Lopez P.J."/>
            <person name="McLachlan D.H."/>
            <person name="Meslet-Cladiere L."/>
            <person name="Moustafa A."/>
            <person name="Nehr Z."/>
            <person name="Nyvall Collen P."/>
            <person name="Panaud O."/>
            <person name="Partensky F."/>
            <person name="Poulain J."/>
            <person name="Rensing S.A."/>
            <person name="Rousvoal S."/>
            <person name="Samson G."/>
            <person name="Symeonidi A."/>
            <person name="Weissenbach J."/>
            <person name="Zambounis A."/>
            <person name="Wincker P."/>
            <person name="Boyen C."/>
        </authorList>
    </citation>
    <scope>NUCLEOTIDE SEQUENCE [LARGE SCALE GENOMIC DNA]</scope>
    <source>
        <strain evidence="3">cv. Stackhouse</strain>
    </source>
</reference>
<dbReference type="Gramene" id="CDF37375">
    <property type="protein sequence ID" value="CDF37375"/>
    <property type="gene ID" value="CHC_T00005611001"/>
</dbReference>
<accession>R7QIX4</accession>
<dbReference type="Gene3D" id="3.90.870.20">
    <property type="entry name" value="Carbamoyltransferase, C-terminal domain"/>
    <property type="match status" value="1"/>
</dbReference>
<dbReference type="OMA" id="WHEYLEQ"/>
<dbReference type="Proteomes" id="UP000012073">
    <property type="component" value="Unassembled WGS sequence"/>
</dbReference>
<dbReference type="PANTHER" id="PTHR34847">
    <property type="entry name" value="NODULATION PROTEIN U"/>
    <property type="match status" value="1"/>
</dbReference>
<dbReference type="EMBL" id="HG001833">
    <property type="protein sequence ID" value="CDF37375.1"/>
    <property type="molecule type" value="Genomic_DNA"/>
</dbReference>
<proteinExistence type="predicted"/>
<dbReference type="RefSeq" id="XP_005717194.1">
    <property type="nucleotide sequence ID" value="XM_005717137.1"/>
</dbReference>
<dbReference type="Pfam" id="PF16861">
    <property type="entry name" value="Carbam_trans_C"/>
    <property type="match status" value="1"/>
</dbReference>
<dbReference type="KEGG" id="ccp:CHC_T00005611001"/>
<dbReference type="PANTHER" id="PTHR34847:SF1">
    <property type="entry name" value="NODULATION PROTEIN U"/>
    <property type="match status" value="1"/>
</dbReference>
<protein>
    <recommendedName>
        <fullName evidence="1">Carbamoyltransferase C-terminal domain-containing protein</fullName>
    </recommendedName>
</protein>
<dbReference type="InterPro" id="IPR051338">
    <property type="entry name" value="NodU/CmcH_Carbamoyltrnsfr"/>
</dbReference>
<evidence type="ECO:0000313" key="2">
    <source>
        <dbReference type="EMBL" id="CDF37375.1"/>
    </source>
</evidence>
<sequence length="425" mass="47489">MSKEENVIFTGGVAQNSTLNGILDSKKEINHFSVSPYPGDEGIAVGCSAFGFYANVADGSKYNLSQALSESPLVASQGIQYKSQSIERALNHFEKWIKWRRADSAKETAQALAKSKVVAWFDGKSEFGPRALGSRSILADPRKDSVRDHVNRVVKKREAFRPFAPAVLAEHANEWFEDCLGDCSPFMSMTKTCRRPMDAMAVAHIDGTSRLQTVTRDRSASYYQMIAKFWELTGVPMVLNTSFNIAREPIVESPRDALRAFLDTKGIAMLVFPGCVVEKDIPAMSAADTVQSACSTFRSSQVQDSQGACLQTQVVYIPLDLEELDDEGSRFEDDGMPEITVHITDGLELELLEYIQRHGTLSVQEIFEEMVFVDEEGHRYDYVAETDTRQDMKIENDNSGDDEPTQDDILARLTNLFEKRLICKT</sequence>